<dbReference type="RefSeq" id="WP_379021440.1">
    <property type="nucleotide sequence ID" value="NZ_JBHRTA010000024.1"/>
</dbReference>
<dbReference type="Proteomes" id="UP001595526">
    <property type="component" value="Unassembled WGS sequence"/>
</dbReference>
<comment type="caution">
    <text evidence="1">The sequence shown here is derived from an EMBL/GenBank/DDBJ whole genome shotgun (WGS) entry which is preliminary data.</text>
</comment>
<accession>A0ABV7JK87</accession>
<dbReference type="EMBL" id="JBHRTA010000024">
    <property type="protein sequence ID" value="MFC3197597.1"/>
    <property type="molecule type" value="Genomic_DNA"/>
</dbReference>
<evidence type="ECO:0000313" key="2">
    <source>
        <dbReference type="Proteomes" id="UP001595526"/>
    </source>
</evidence>
<protein>
    <recommendedName>
        <fullName evidence="3">Four helix bundle protein</fullName>
    </recommendedName>
</protein>
<sequence>MNLLLLKKVEELTLHIINLNRTSELQNKEIAELKSAMKQR</sequence>
<evidence type="ECO:0008006" key="3">
    <source>
        <dbReference type="Google" id="ProtNLM"/>
    </source>
</evidence>
<proteinExistence type="predicted"/>
<reference evidence="2" key="1">
    <citation type="journal article" date="2019" name="Int. J. Syst. Evol. Microbiol.">
        <title>The Global Catalogue of Microorganisms (GCM) 10K type strain sequencing project: providing services to taxonomists for standard genome sequencing and annotation.</title>
        <authorList>
            <consortium name="The Broad Institute Genomics Platform"/>
            <consortium name="The Broad Institute Genome Sequencing Center for Infectious Disease"/>
            <person name="Wu L."/>
            <person name="Ma J."/>
        </authorList>
    </citation>
    <scope>NUCLEOTIDE SEQUENCE [LARGE SCALE GENOMIC DNA]</scope>
    <source>
        <strain evidence="2">KCTC 52416</strain>
    </source>
</reference>
<keyword evidence="2" id="KW-1185">Reference proteome</keyword>
<name>A0ABV7JK87_9SPHI</name>
<evidence type="ECO:0000313" key="1">
    <source>
        <dbReference type="EMBL" id="MFC3197597.1"/>
    </source>
</evidence>
<gene>
    <name evidence="1" type="ORF">ACFOET_08235</name>
</gene>
<organism evidence="1 2">
    <name type="scientific">Parapedobacter deserti</name>
    <dbReference type="NCBI Taxonomy" id="1912957"/>
    <lineage>
        <taxon>Bacteria</taxon>
        <taxon>Pseudomonadati</taxon>
        <taxon>Bacteroidota</taxon>
        <taxon>Sphingobacteriia</taxon>
        <taxon>Sphingobacteriales</taxon>
        <taxon>Sphingobacteriaceae</taxon>
        <taxon>Parapedobacter</taxon>
    </lineage>
</organism>